<dbReference type="AlphaFoldDB" id="A0A9Q0BIU7"/>
<name>A0A9Q0BIU7_9MUSC</name>
<dbReference type="SUPFAM" id="SSF47473">
    <property type="entry name" value="EF-hand"/>
    <property type="match status" value="1"/>
</dbReference>
<dbReference type="Gene3D" id="1.10.238.10">
    <property type="entry name" value="EF-hand"/>
    <property type="match status" value="1"/>
</dbReference>
<evidence type="ECO:0000313" key="4">
    <source>
        <dbReference type="Proteomes" id="UP001059596"/>
    </source>
</evidence>
<keyword evidence="1" id="KW-0853">WD repeat</keyword>
<organism evidence="3 4">
    <name type="scientific">Drosophila gunungcola</name>
    <name type="common">fruit fly</name>
    <dbReference type="NCBI Taxonomy" id="103775"/>
    <lineage>
        <taxon>Eukaryota</taxon>
        <taxon>Metazoa</taxon>
        <taxon>Ecdysozoa</taxon>
        <taxon>Arthropoda</taxon>
        <taxon>Hexapoda</taxon>
        <taxon>Insecta</taxon>
        <taxon>Pterygota</taxon>
        <taxon>Neoptera</taxon>
        <taxon>Endopterygota</taxon>
        <taxon>Diptera</taxon>
        <taxon>Brachycera</taxon>
        <taxon>Muscomorpha</taxon>
        <taxon>Ephydroidea</taxon>
        <taxon>Drosophilidae</taxon>
        <taxon>Drosophila</taxon>
        <taxon>Sophophora</taxon>
    </lineage>
</organism>
<dbReference type="PANTHER" id="PTHR44324:SF6">
    <property type="entry name" value="EF-HAND CALCIUM BINDING DOMAIN 8"/>
    <property type="match status" value="1"/>
</dbReference>
<keyword evidence="4" id="KW-1185">Reference proteome</keyword>
<evidence type="ECO:0000256" key="1">
    <source>
        <dbReference type="ARBA" id="ARBA00022574"/>
    </source>
</evidence>
<sequence>MYNASANTKSAVEYQTISSTQSHLAEELSERLHKCISKDQLEKLHAAFLNTPERQVGIEGMRSMLEDLDVMSNESMYTRLFLKINQNRDFKVDWNEFVSYLIYGFQEEDPSSQKESLVLQISGPPMVRKSEHRSAICCLALLKGKSDQVPIDKMTETVNFSFGGEDSPEASGMWVTASHEGMMRFWTSHMEPIRTASSESI</sequence>
<comment type="caution">
    <text evidence="3">The sequence shown here is derived from an EMBL/GenBank/DDBJ whole genome shotgun (WGS) entry which is preliminary data.</text>
</comment>
<reference evidence="3" key="1">
    <citation type="journal article" date="2023" name="Genome Biol. Evol.">
        <title>Long-read-based Genome Assembly of Drosophila gunungcola Reveals Fewer Chemosensory Genes in Flower-breeding Species.</title>
        <authorList>
            <person name="Negi A."/>
            <person name="Liao B.Y."/>
            <person name="Yeh S.D."/>
        </authorList>
    </citation>
    <scope>NUCLEOTIDE SEQUENCE</scope>
    <source>
        <strain evidence="3">Sukarami</strain>
    </source>
</reference>
<dbReference type="InterPro" id="IPR051242">
    <property type="entry name" value="WD-EF-hand_domain"/>
</dbReference>
<keyword evidence="2" id="KW-0677">Repeat</keyword>
<accession>A0A9Q0BIU7</accession>
<protein>
    <recommendedName>
        <fullName evidence="5">EF-hand domain-containing protein</fullName>
    </recommendedName>
</protein>
<dbReference type="EMBL" id="JAMKOV010000159">
    <property type="protein sequence ID" value="KAI8033245.1"/>
    <property type="molecule type" value="Genomic_DNA"/>
</dbReference>
<proteinExistence type="predicted"/>
<evidence type="ECO:0000313" key="3">
    <source>
        <dbReference type="EMBL" id="KAI8033245.1"/>
    </source>
</evidence>
<evidence type="ECO:0000256" key="2">
    <source>
        <dbReference type="ARBA" id="ARBA00022737"/>
    </source>
</evidence>
<dbReference type="PANTHER" id="PTHR44324">
    <property type="entry name" value="WD40 REPEAT DOMAIN 95"/>
    <property type="match status" value="1"/>
</dbReference>
<dbReference type="InterPro" id="IPR011992">
    <property type="entry name" value="EF-hand-dom_pair"/>
</dbReference>
<evidence type="ECO:0008006" key="5">
    <source>
        <dbReference type="Google" id="ProtNLM"/>
    </source>
</evidence>
<dbReference type="Proteomes" id="UP001059596">
    <property type="component" value="Unassembled WGS sequence"/>
</dbReference>
<gene>
    <name evidence="3" type="ORF">M5D96_013999</name>
</gene>